<proteinExistence type="inferred from homology"/>
<sequence length="236" mass="26586">MDNLINIIDKVDTTNFTLIIPSVAVGNVGQLTIDLLISSYRFKKYATIWHPAIIPTVGGDPFFDDPSEISTACELFINEDLRLVVMQIRSGIESKLALSFFRKLKESLDQFGFKQTLIITSAFAYELHNVTSSHYRYVSNDRIPKLEALNVPQMEKDADDQYTIFGGGYATKLYDILNDSVIIFKYTSEGDNRPDALEMMNILCSFLGNFNGKICQISYPTSWKYAFGGPPPLGIY</sequence>
<keyword evidence="2 4" id="KW-0143">Chaperone</keyword>
<dbReference type="Pfam" id="PF09754">
    <property type="entry name" value="PAC2"/>
    <property type="match status" value="1"/>
</dbReference>
<evidence type="ECO:0000313" key="6">
    <source>
        <dbReference type="Proteomes" id="UP001329430"/>
    </source>
</evidence>
<evidence type="ECO:0000256" key="1">
    <source>
        <dbReference type="ARBA" id="ARBA00019186"/>
    </source>
</evidence>
<evidence type="ECO:0000256" key="2">
    <source>
        <dbReference type="ARBA" id="ARBA00023186"/>
    </source>
</evidence>
<dbReference type="AlphaFoldDB" id="A0AAN7ZHC4"/>
<dbReference type="GO" id="GO:0043248">
    <property type="term" value="P:proteasome assembly"/>
    <property type="evidence" value="ECO:0007669"/>
    <property type="project" value="TreeGrafter"/>
</dbReference>
<comment type="subunit">
    <text evidence="4">Forms a heterodimer with PSMG1.</text>
</comment>
<dbReference type="PANTHER" id="PTHR12970">
    <property type="entry name" value="PROTEASOME ASSEMBLY CHAPERONE 2"/>
    <property type="match status" value="1"/>
</dbReference>
<keyword evidence="6" id="KW-1185">Reference proteome</keyword>
<comment type="caution">
    <text evidence="5">The sequence shown here is derived from an EMBL/GenBank/DDBJ whole genome shotgun (WGS) entry which is preliminary data.</text>
</comment>
<dbReference type="EMBL" id="JAVRBK010000008">
    <property type="protein sequence ID" value="KAK5640476.1"/>
    <property type="molecule type" value="Genomic_DNA"/>
</dbReference>
<protein>
    <recommendedName>
        <fullName evidence="1 4">Proteasome assembly chaperone 2</fullName>
    </recommendedName>
</protein>
<comment type="similarity">
    <text evidence="3 4">Belongs to the PSMG2 family.</text>
</comment>
<accession>A0AAN7ZHC4</accession>
<dbReference type="Gene3D" id="3.40.50.10900">
    <property type="entry name" value="PAC-like subunit"/>
    <property type="match status" value="1"/>
</dbReference>
<dbReference type="Proteomes" id="UP001329430">
    <property type="component" value="Chromosome 8"/>
</dbReference>
<gene>
    <name evidence="5" type="ORF">RI129_011287</name>
</gene>
<dbReference type="InterPro" id="IPR038389">
    <property type="entry name" value="PSMG2_sf"/>
</dbReference>
<dbReference type="GO" id="GO:0005634">
    <property type="term" value="C:nucleus"/>
    <property type="evidence" value="ECO:0007669"/>
    <property type="project" value="TreeGrafter"/>
</dbReference>
<dbReference type="PIRSF" id="PIRSF010044">
    <property type="entry name" value="UCP010044"/>
    <property type="match status" value="1"/>
</dbReference>
<dbReference type="GO" id="GO:0005829">
    <property type="term" value="C:cytosol"/>
    <property type="evidence" value="ECO:0007669"/>
    <property type="project" value="TreeGrafter"/>
</dbReference>
<comment type="function">
    <text evidence="4">Chaperone protein which promotes assembly of the 20S proteasome as part of a heterodimer with PSMG1.</text>
</comment>
<evidence type="ECO:0000256" key="3">
    <source>
        <dbReference type="ARBA" id="ARBA00025745"/>
    </source>
</evidence>
<name>A0AAN7ZHC4_9COLE</name>
<dbReference type="InterPro" id="IPR019151">
    <property type="entry name" value="Proteasome_assmbl_chaperone_2"/>
</dbReference>
<dbReference type="PANTHER" id="PTHR12970:SF1">
    <property type="entry name" value="PROTEASOME ASSEMBLY CHAPERONE 2"/>
    <property type="match status" value="1"/>
</dbReference>
<reference evidence="5 6" key="1">
    <citation type="journal article" date="2024" name="Insects">
        <title>An Improved Chromosome-Level Genome Assembly of the Firefly Pyrocoelia pectoralis.</title>
        <authorList>
            <person name="Fu X."/>
            <person name="Meyer-Rochow V.B."/>
            <person name="Ballantyne L."/>
            <person name="Zhu X."/>
        </authorList>
    </citation>
    <scope>NUCLEOTIDE SEQUENCE [LARGE SCALE GENOMIC DNA]</scope>
    <source>
        <strain evidence="5">XCY_ONT2</strain>
    </source>
</reference>
<organism evidence="5 6">
    <name type="scientific">Pyrocoelia pectoralis</name>
    <dbReference type="NCBI Taxonomy" id="417401"/>
    <lineage>
        <taxon>Eukaryota</taxon>
        <taxon>Metazoa</taxon>
        <taxon>Ecdysozoa</taxon>
        <taxon>Arthropoda</taxon>
        <taxon>Hexapoda</taxon>
        <taxon>Insecta</taxon>
        <taxon>Pterygota</taxon>
        <taxon>Neoptera</taxon>
        <taxon>Endopterygota</taxon>
        <taxon>Coleoptera</taxon>
        <taxon>Polyphaga</taxon>
        <taxon>Elateriformia</taxon>
        <taxon>Elateroidea</taxon>
        <taxon>Lampyridae</taxon>
        <taxon>Lampyrinae</taxon>
        <taxon>Pyrocoelia</taxon>
    </lineage>
</organism>
<evidence type="ECO:0000256" key="4">
    <source>
        <dbReference type="PIRNR" id="PIRNR010044"/>
    </source>
</evidence>
<evidence type="ECO:0000313" key="5">
    <source>
        <dbReference type="EMBL" id="KAK5640476.1"/>
    </source>
</evidence>
<dbReference type="InterPro" id="IPR016562">
    <property type="entry name" value="Proteasome_assmbl_chp_2_euk"/>
</dbReference>